<comment type="caution">
    <text evidence="2">The sequence shown here is derived from an EMBL/GenBank/DDBJ whole genome shotgun (WGS) entry which is preliminary data.</text>
</comment>
<organism evidence="2 3">
    <name type="scientific">Paenibacillus xylanivorans</name>
    <dbReference type="NCBI Taxonomy" id="1705561"/>
    <lineage>
        <taxon>Bacteria</taxon>
        <taxon>Bacillati</taxon>
        <taxon>Bacillota</taxon>
        <taxon>Bacilli</taxon>
        <taxon>Bacillales</taxon>
        <taxon>Paenibacillaceae</taxon>
        <taxon>Paenibacillus</taxon>
    </lineage>
</organism>
<evidence type="ECO:0008006" key="4">
    <source>
        <dbReference type="Google" id="ProtNLM"/>
    </source>
</evidence>
<dbReference type="Pfam" id="PF11877">
    <property type="entry name" value="DUF3397"/>
    <property type="match status" value="1"/>
</dbReference>
<feature type="transmembrane region" description="Helical" evidence="1">
    <location>
        <begin position="35"/>
        <end position="54"/>
    </location>
</feature>
<dbReference type="OrthoDB" id="2661791at2"/>
<feature type="transmembrane region" description="Helical" evidence="1">
    <location>
        <begin position="100"/>
        <end position="121"/>
    </location>
</feature>
<dbReference type="AlphaFoldDB" id="A0A0M9BPF3"/>
<feature type="transmembrane region" description="Helical" evidence="1">
    <location>
        <begin position="60"/>
        <end position="79"/>
    </location>
</feature>
<keyword evidence="1" id="KW-1133">Transmembrane helix</keyword>
<protein>
    <recommendedName>
        <fullName evidence="4">DUF3397 domain-containing protein</fullName>
    </recommendedName>
</protein>
<name>A0A0M9BPF3_9BACL</name>
<dbReference type="RefSeq" id="WP_053781234.1">
    <property type="nucleotide sequence ID" value="NZ_LITU01000059.1"/>
</dbReference>
<gene>
    <name evidence="2" type="ORF">AMS66_13160</name>
</gene>
<reference evidence="2 3" key="1">
    <citation type="submission" date="2015-08" db="EMBL/GenBank/DDBJ databases">
        <title>Draft genome sequence of cellulolytic and xylanolytic Paenibacillus sp. A59, isolated from a decaying forest soil from Patagonia, Argentina.</title>
        <authorList>
            <person name="Ghio S."/>
            <person name="Caceres A.M."/>
            <person name="Talia P."/>
            <person name="Grasso D."/>
            <person name="Campos E."/>
        </authorList>
    </citation>
    <scope>NUCLEOTIDE SEQUENCE [LARGE SCALE GENOMIC DNA]</scope>
    <source>
        <strain evidence="2 3">A59</strain>
    </source>
</reference>
<dbReference type="Proteomes" id="UP000037688">
    <property type="component" value="Unassembled WGS sequence"/>
</dbReference>
<keyword evidence="1" id="KW-0812">Transmembrane</keyword>
<keyword evidence="1" id="KW-0472">Membrane</keyword>
<sequence length="124" mass="14475">MGFFIVLSILPFFPFFLVYWIMYGWKKDKRVALRSAMDVTTLFLIFSVSALFNLTFDSNFGFYLTLILILIALGFIGGAQNRLKGKVDGGRMFRAVWRMAFVIMSFGYVLFTIFGLFRYFMNQM</sequence>
<accession>A0A0M9BPF3</accession>
<dbReference type="PATRIC" id="fig|1705561.3.peg.2540"/>
<evidence type="ECO:0000313" key="3">
    <source>
        <dbReference type="Proteomes" id="UP000037688"/>
    </source>
</evidence>
<dbReference type="EMBL" id="LITU01000059">
    <property type="protein sequence ID" value="KOY15636.1"/>
    <property type="molecule type" value="Genomic_DNA"/>
</dbReference>
<feature type="transmembrane region" description="Helical" evidence="1">
    <location>
        <begin position="6"/>
        <end position="23"/>
    </location>
</feature>
<evidence type="ECO:0000313" key="2">
    <source>
        <dbReference type="EMBL" id="KOY15636.1"/>
    </source>
</evidence>
<proteinExistence type="predicted"/>
<keyword evidence="3" id="KW-1185">Reference proteome</keyword>
<dbReference type="InterPro" id="IPR024515">
    <property type="entry name" value="DUF3397"/>
</dbReference>
<evidence type="ECO:0000256" key="1">
    <source>
        <dbReference type="SAM" id="Phobius"/>
    </source>
</evidence>